<keyword evidence="1" id="KW-0732">Signal</keyword>
<dbReference type="RefSeq" id="WP_280602663.1">
    <property type="nucleotide sequence ID" value="NZ_JARXRN010000028.1"/>
</dbReference>
<feature type="signal peptide" evidence="1">
    <location>
        <begin position="1"/>
        <end position="18"/>
    </location>
</feature>
<evidence type="ECO:0000313" key="3">
    <source>
        <dbReference type="Proteomes" id="UP001156831"/>
    </source>
</evidence>
<name>A0ABT6JMD9_9GAMM</name>
<evidence type="ECO:0000256" key="1">
    <source>
        <dbReference type="SAM" id="SignalP"/>
    </source>
</evidence>
<protein>
    <submittedName>
        <fullName evidence="2">Uncharacterized protein</fullName>
    </submittedName>
</protein>
<keyword evidence="3" id="KW-1185">Reference proteome</keyword>
<evidence type="ECO:0000313" key="2">
    <source>
        <dbReference type="EMBL" id="MDH5831702.1"/>
    </source>
</evidence>
<proteinExistence type="predicted"/>
<reference evidence="2 3" key="1">
    <citation type="submission" date="2023-04" db="EMBL/GenBank/DDBJ databases">
        <title>Luteimonas sp. M1R5S18.</title>
        <authorList>
            <person name="Sun J.-Q."/>
        </authorList>
    </citation>
    <scope>NUCLEOTIDE SEQUENCE [LARGE SCALE GENOMIC DNA]</scope>
    <source>
        <strain evidence="2 3">M1R5S18</strain>
    </source>
</reference>
<accession>A0ABT6JMD9</accession>
<dbReference type="EMBL" id="JARXRN010000028">
    <property type="protein sequence ID" value="MDH5831702.1"/>
    <property type="molecule type" value="Genomic_DNA"/>
</dbReference>
<organism evidence="2 3">
    <name type="scientific">Luteimonas rhizosphaericola</name>
    <dbReference type="NCBI Taxonomy" id="3042024"/>
    <lineage>
        <taxon>Bacteria</taxon>
        <taxon>Pseudomonadati</taxon>
        <taxon>Pseudomonadota</taxon>
        <taxon>Gammaproteobacteria</taxon>
        <taxon>Lysobacterales</taxon>
        <taxon>Lysobacteraceae</taxon>
        <taxon>Luteimonas</taxon>
    </lineage>
</organism>
<comment type="caution">
    <text evidence="2">The sequence shown here is derived from an EMBL/GenBank/DDBJ whole genome shotgun (WGS) entry which is preliminary data.</text>
</comment>
<feature type="chain" id="PRO_5045958368" evidence="1">
    <location>
        <begin position="19"/>
        <end position="212"/>
    </location>
</feature>
<gene>
    <name evidence="2" type="ORF">QFW80_14360</name>
</gene>
<sequence>MKLLILLLACAAIGHAGAQTMSQQPPVADTRLATEVAGKSLSTLSQLVTEENYRAMGFESPREAADAKLGVPIPVYMVQLDELRAYAGGDPAALLRPLPQVVFPVNVGGATRSGITVENAGKGWQATGFGSAALTRALADAIRASGAAEPMAVHVAALRTYFIGFRAGDGTLMFAPIRDEPEFEFRAGAPVPATQALLALRPAAVRYNGLPL</sequence>
<dbReference type="Proteomes" id="UP001156831">
    <property type="component" value="Unassembled WGS sequence"/>
</dbReference>